<reference evidence="9 10" key="1">
    <citation type="submission" date="2009-06" db="EMBL/GenBank/DDBJ databases">
        <title>Complete sequence of Desulfovibrio salexigens DSM 2638.</title>
        <authorList>
            <consortium name="US DOE Joint Genome Institute"/>
            <person name="Lucas S."/>
            <person name="Copeland A."/>
            <person name="Lapidus A."/>
            <person name="Glavina del Rio T."/>
            <person name="Tice H."/>
            <person name="Bruce D."/>
            <person name="Goodwin L."/>
            <person name="Pitluck S."/>
            <person name="Munk A.C."/>
            <person name="Brettin T."/>
            <person name="Detter J.C."/>
            <person name="Han C."/>
            <person name="Tapia R."/>
            <person name="Larimer F."/>
            <person name="Land M."/>
            <person name="Hauser L."/>
            <person name="Kyrpides N."/>
            <person name="Anderson I."/>
            <person name="Wall J.D."/>
            <person name="Arkin A.P."/>
            <person name="Dehal P."/>
            <person name="Chivian D."/>
            <person name="Giles B."/>
            <person name="Hazen T.C."/>
        </authorList>
    </citation>
    <scope>NUCLEOTIDE SEQUENCE [LARGE SCALE GENOMIC DNA]</scope>
    <source>
        <strain evidence="10">ATCC 14822 / DSM 2638 / NCIMB 8403 / VKM B-1763</strain>
    </source>
</reference>
<evidence type="ECO:0000256" key="3">
    <source>
        <dbReference type="ARBA" id="ARBA00022448"/>
    </source>
</evidence>
<dbReference type="OrthoDB" id="7843147at2"/>
<keyword evidence="4 8" id="KW-1003">Cell membrane</keyword>
<dbReference type="KEGG" id="dsa:Desal_0709"/>
<accession>C6BYI4</accession>
<evidence type="ECO:0000313" key="9">
    <source>
        <dbReference type="EMBL" id="ACS78775.1"/>
    </source>
</evidence>
<evidence type="ECO:0000256" key="4">
    <source>
        <dbReference type="ARBA" id="ARBA00022475"/>
    </source>
</evidence>
<proteinExistence type="inferred from homology"/>
<gene>
    <name evidence="9" type="ordered locus">Desal_0709</name>
</gene>
<keyword evidence="6 8" id="KW-1133">Transmembrane helix</keyword>
<dbReference type="STRING" id="526222.Desal_0709"/>
<dbReference type="GO" id="GO:0005886">
    <property type="term" value="C:plasma membrane"/>
    <property type="evidence" value="ECO:0007669"/>
    <property type="project" value="UniProtKB-SubCell"/>
</dbReference>
<comment type="similarity">
    <text evidence="2 8">Belongs to the 4-toluene sulfonate uptake permease (TSUP) (TC 2.A.102) family.</text>
</comment>
<dbReference type="Pfam" id="PF01925">
    <property type="entry name" value="TauE"/>
    <property type="match status" value="1"/>
</dbReference>
<comment type="subcellular location">
    <subcellularLocation>
        <location evidence="1 8">Cell membrane</location>
        <topology evidence="1 8">Multi-pass membrane protein</topology>
    </subcellularLocation>
</comment>
<dbReference type="HOGENOM" id="CLU_054750_5_5_7"/>
<evidence type="ECO:0000256" key="2">
    <source>
        <dbReference type="ARBA" id="ARBA00009142"/>
    </source>
</evidence>
<organism evidence="9 10">
    <name type="scientific">Maridesulfovibrio salexigens (strain ATCC 14822 / DSM 2638 / NCIMB 8403 / VKM B-1763)</name>
    <name type="common">Desulfovibrio salexigens</name>
    <dbReference type="NCBI Taxonomy" id="526222"/>
    <lineage>
        <taxon>Bacteria</taxon>
        <taxon>Pseudomonadati</taxon>
        <taxon>Thermodesulfobacteriota</taxon>
        <taxon>Desulfovibrionia</taxon>
        <taxon>Desulfovibrionales</taxon>
        <taxon>Desulfovibrionaceae</taxon>
        <taxon>Maridesulfovibrio</taxon>
    </lineage>
</organism>
<evidence type="ECO:0000256" key="7">
    <source>
        <dbReference type="ARBA" id="ARBA00023136"/>
    </source>
</evidence>
<feature type="transmembrane region" description="Helical" evidence="8">
    <location>
        <begin position="125"/>
        <end position="151"/>
    </location>
</feature>
<dbReference type="PANTHER" id="PTHR30269">
    <property type="entry name" value="TRANSMEMBRANE PROTEIN YFCA"/>
    <property type="match status" value="1"/>
</dbReference>
<feature type="transmembrane region" description="Helical" evidence="8">
    <location>
        <begin position="95"/>
        <end position="113"/>
    </location>
</feature>
<dbReference type="RefSeq" id="WP_015850594.1">
    <property type="nucleotide sequence ID" value="NC_012881.1"/>
</dbReference>
<name>C6BYI4_MARSD</name>
<evidence type="ECO:0000256" key="5">
    <source>
        <dbReference type="ARBA" id="ARBA00022692"/>
    </source>
</evidence>
<feature type="transmembrane region" description="Helical" evidence="8">
    <location>
        <begin position="163"/>
        <end position="182"/>
    </location>
</feature>
<sequence>MSPFLLVPAIFFTAGMVQGLTGFGQALLAMPLLALIVDIKLAVPVCTLCGLVINMDMTHRLRKSLDRAKILPLILGSIPGSILGTMMLKEINGDYIRVFLGFLIAGFAAYSLLARTPKFNISNKWGYLSGFLTGSIAAAVSAGGPPSIIYASIQGWKKDTVKATLVSLFLFSGILAAVGHLISGLTTFLAFKLVLASVLPIFAGTYIGNKLSNRLSDEFYSRIVMTLLVIMGLMLIFQNV</sequence>
<dbReference type="AlphaFoldDB" id="C6BYI4"/>
<dbReference type="InterPro" id="IPR002781">
    <property type="entry name" value="TM_pro_TauE-like"/>
</dbReference>
<dbReference type="PANTHER" id="PTHR30269:SF37">
    <property type="entry name" value="MEMBRANE TRANSPORTER PROTEIN"/>
    <property type="match status" value="1"/>
</dbReference>
<evidence type="ECO:0000256" key="1">
    <source>
        <dbReference type="ARBA" id="ARBA00004651"/>
    </source>
</evidence>
<evidence type="ECO:0000256" key="8">
    <source>
        <dbReference type="RuleBase" id="RU363041"/>
    </source>
</evidence>
<feature type="transmembrane region" description="Helical" evidence="8">
    <location>
        <begin position="219"/>
        <end position="237"/>
    </location>
</feature>
<dbReference type="Proteomes" id="UP000002601">
    <property type="component" value="Chromosome"/>
</dbReference>
<feature type="transmembrane region" description="Helical" evidence="8">
    <location>
        <begin position="188"/>
        <end position="207"/>
    </location>
</feature>
<keyword evidence="10" id="KW-1185">Reference proteome</keyword>
<evidence type="ECO:0000313" key="10">
    <source>
        <dbReference type="Proteomes" id="UP000002601"/>
    </source>
</evidence>
<dbReference type="InterPro" id="IPR052017">
    <property type="entry name" value="TSUP"/>
</dbReference>
<evidence type="ECO:0000256" key="6">
    <source>
        <dbReference type="ARBA" id="ARBA00022989"/>
    </source>
</evidence>
<dbReference type="eggNOG" id="COG0730">
    <property type="taxonomic scope" value="Bacteria"/>
</dbReference>
<feature type="transmembrane region" description="Helical" evidence="8">
    <location>
        <begin position="29"/>
        <end position="53"/>
    </location>
</feature>
<dbReference type="EMBL" id="CP001649">
    <property type="protein sequence ID" value="ACS78775.1"/>
    <property type="molecule type" value="Genomic_DNA"/>
</dbReference>
<keyword evidence="7 8" id="KW-0472">Membrane</keyword>
<protein>
    <recommendedName>
        <fullName evidence="8">Probable membrane transporter protein</fullName>
    </recommendedName>
</protein>
<keyword evidence="5 8" id="KW-0812">Transmembrane</keyword>
<keyword evidence="3" id="KW-0813">Transport</keyword>